<evidence type="ECO:0000313" key="3">
    <source>
        <dbReference type="RefSeq" id="XP_053062016.1"/>
    </source>
</evidence>
<evidence type="ECO:0000313" key="2">
    <source>
        <dbReference type="Proteomes" id="UP001652583"/>
    </source>
</evidence>
<proteinExistence type="predicted"/>
<dbReference type="Proteomes" id="UP001652583">
    <property type="component" value="Chromosome D3"/>
</dbReference>
<protein>
    <submittedName>
        <fullName evidence="3">Uncharacterized protein LOC128312396</fullName>
    </submittedName>
</protein>
<evidence type="ECO:0000256" key="1">
    <source>
        <dbReference type="SAM" id="MobiDB-lite"/>
    </source>
</evidence>
<feature type="region of interest" description="Disordered" evidence="1">
    <location>
        <begin position="113"/>
        <end position="201"/>
    </location>
</feature>
<organism evidence="2 3">
    <name type="scientific">Acinonyx jubatus</name>
    <name type="common">Cheetah</name>
    <dbReference type="NCBI Taxonomy" id="32536"/>
    <lineage>
        <taxon>Eukaryota</taxon>
        <taxon>Metazoa</taxon>
        <taxon>Chordata</taxon>
        <taxon>Craniata</taxon>
        <taxon>Vertebrata</taxon>
        <taxon>Euteleostomi</taxon>
        <taxon>Mammalia</taxon>
        <taxon>Eutheria</taxon>
        <taxon>Laurasiatheria</taxon>
        <taxon>Carnivora</taxon>
        <taxon>Feliformia</taxon>
        <taxon>Felidae</taxon>
        <taxon>Felinae</taxon>
        <taxon>Acinonyx</taxon>
    </lineage>
</organism>
<sequence>MSLQTGLLSPFLFPPGWPGIWASPSTSQKEGPLCAAAGSPPTPADTPAVYSTRADAADRDGEAVSPTGRYPWKSHDESHGAVAAVSPYGAAEWLLQDKNLSLTPHLRQAVAFNSREFSQDKSKPPTGVTERSREQQMRSGFGGGRETPGSHRGHNVRTGSRGDPGRAQQLGSRGRTEVLRESEEEPGAVQPAFFLSWSRNL</sequence>
<feature type="region of interest" description="Disordered" evidence="1">
    <location>
        <begin position="22"/>
        <end position="77"/>
    </location>
</feature>
<name>A0ABM3NRF7_ACIJB</name>
<accession>A0ABM3NRF7</accession>
<keyword evidence="2" id="KW-1185">Reference proteome</keyword>
<dbReference type="RefSeq" id="XP_053062016.1">
    <property type="nucleotide sequence ID" value="XM_053206041.1"/>
</dbReference>
<reference evidence="3" key="1">
    <citation type="submission" date="2025-08" db="UniProtKB">
        <authorList>
            <consortium name="RefSeq"/>
        </authorList>
    </citation>
    <scope>IDENTIFICATION</scope>
    <source>
        <tissue evidence="3">Blood</tissue>
    </source>
</reference>
<gene>
    <name evidence="3" type="primary">LOC128312396</name>
</gene>
<dbReference type="GeneID" id="128312396"/>